<proteinExistence type="predicted"/>
<dbReference type="InterPro" id="IPR050174">
    <property type="entry name" value="Protocadherin/Cadherin-CA"/>
</dbReference>
<sequence>MWRARAPPPLALRVRLCALLEGNSARCLGVRVTTKETSAVADPQTRSLGLGRKKKVIDEDMKEIAVERPPGLAGSTAGSMFGQIPERLITGFPHPPSPPTTLSELKRKDGVHLQSGTEVLPLRGPMDLPVVLFLLWGLLLDLLSGAVGGILYRVHEEQPPSTLIGSLAADQGLPDTGHLYKLEVGTPYLRVDGKTGDIFTTEIPIDRETLKDCRNKGKPCFLEFEVSVTDLIQNQSPRLIEGRIEVQDINDNTPQFPSPVLTLSVPENTHVGALFSIPLATDKDTERNGVADYTLIAGPEAVALFGLQVAEDRGEKLPQLIVLGSLDRERKDSYDLTIKAVDGGNPPRYSSALLRVVIADANDNAPQFEKSSYEAEVAENSPIGHSVLQVKANDSDLGPNGEIEYTLHQAIDPVPKLLRIDRSSGIIYVKGPLDREEINNLKFYVVARDKGPSPKSSKTYVSIDVTDQNDNAPAVEIRGIGLVTHSDGVANISEDMPVGTAVALVQVSDKDEGENAVVTCVVAGDVPFQLRPASDSSVDNKRKYFLQTTTPLDYERVRDYRVEIVAVDSGNPALSSTNSLKVQVTDTNDNSPVFSPTLFEVEFAEENQSGEKVVDVVASDADSGTNAELVYSIIADSSTRGLFEIDPSSGEVRARSPLDREHKERYEFRVTAADKGVPSHRGTATVVIKVLDRNDNDPKFMLSGYSFSVLENMPPLSPVGMVTVQDMDEGENAQVQLSVEPDVGKFVIQNGTGTILSSISFDREKESSYTFRLKAVDGGDPPRSSYVGVTINVLDENDNAPVVTKPSNSSFIRLSPMAAPDSVVEVVEAEDIDSGSNAELVYSIAGGNPHDLFYISPSNGEITLTKELTRKHSGLHRLVVKVSDRGKPSRHAIALVHIYVNETIANVSHVEALVGHSLYTPLDMDIAGDPDYGLAAQRSNIVYGSLAGVAGVVTVIVVVVFIRHRLQREAKSGYQAGKKETKDLYAPKQGPKSGKGRKGKKGKPPKSPKPLGEDEEVSLQKSLKFNLDGVNDSPRIHLPLTYPPGSPDLGRHYRSNSPLPSIQLQAQSPSASQKHQAVQELPAANTFVGTGGDDNSTGSDQYSDYSYKTNQPKYSTKTVPIFISDFARAMLLWKNWLCFQLGITAPTQEVLRWREMVSQSPKEMADVVEPFDSEPQRTTAAHRCATNDSVVEDKDDNNDNDYDERKWQLYSVPPSHFTADRNTFFEPPMANKANRISEVSIMKWLILSVR</sequence>
<keyword evidence="8 13" id="KW-1133">Transmembrane helix</keyword>
<dbReference type="Pfam" id="PF00028">
    <property type="entry name" value="Cadherin"/>
    <property type="match status" value="6"/>
</dbReference>
<evidence type="ECO:0000256" key="12">
    <source>
        <dbReference type="SAM" id="MobiDB-lite"/>
    </source>
</evidence>
<reference evidence="15 16" key="1">
    <citation type="submission" date="2022-01" db="EMBL/GenBank/DDBJ databases">
        <title>A high-quality chromosome-level genome assembly of rohu carp, Labeo rohita.</title>
        <authorList>
            <person name="Arick M.A. II"/>
            <person name="Hsu C.-Y."/>
            <person name="Magbanua Z."/>
            <person name="Pechanova O."/>
            <person name="Grover C."/>
            <person name="Miller E."/>
            <person name="Thrash A."/>
            <person name="Ezzel L."/>
            <person name="Alam S."/>
            <person name="Benzie J."/>
            <person name="Hamilton M."/>
            <person name="Karsi A."/>
            <person name="Lawrence M.L."/>
            <person name="Peterson D.G."/>
        </authorList>
    </citation>
    <scope>NUCLEOTIDE SEQUENCE [LARGE SCALE GENOMIC DNA]</scope>
    <source>
        <strain evidence="16">BAU-BD-2019</strain>
        <tissue evidence="15">Blood</tissue>
    </source>
</reference>
<gene>
    <name evidence="15" type="ORF">H4Q32_022452</name>
</gene>
<dbReference type="SMART" id="SM00112">
    <property type="entry name" value="CA"/>
    <property type="match status" value="7"/>
</dbReference>
<protein>
    <submittedName>
        <fullName evidence="15">Protocadherin-1</fullName>
    </submittedName>
</protein>
<keyword evidence="10" id="KW-0325">Glycoprotein</keyword>
<evidence type="ECO:0000256" key="2">
    <source>
        <dbReference type="ARBA" id="ARBA00022475"/>
    </source>
</evidence>
<dbReference type="PROSITE" id="PS50268">
    <property type="entry name" value="CADHERIN_2"/>
    <property type="match status" value="7"/>
</dbReference>
<dbReference type="EMBL" id="JACTAM010000010">
    <property type="protein sequence ID" value="KAI2659890.1"/>
    <property type="molecule type" value="Genomic_DNA"/>
</dbReference>
<dbReference type="PRINTS" id="PR00205">
    <property type="entry name" value="CADHERIN"/>
</dbReference>
<dbReference type="SUPFAM" id="SSF49313">
    <property type="entry name" value="Cadherin-like"/>
    <property type="match status" value="7"/>
</dbReference>
<dbReference type="Gene3D" id="2.60.40.60">
    <property type="entry name" value="Cadherins"/>
    <property type="match status" value="7"/>
</dbReference>
<feature type="domain" description="Cadherin" evidence="14">
    <location>
        <begin position="369"/>
        <end position="475"/>
    </location>
</feature>
<accession>A0ABQ8MAJ2</accession>
<evidence type="ECO:0000256" key="4">
    <source>
        <dbReference type="ARBA" id="ARBA00022729"/>
    </source>
</evidence>
<feature type="domain" description="Cadherin" evidence="14">
    <location>
        <begin position="595"/>
        <end position="700"/>
    </location>
</feature>
<keyword evidence="3 13" id="KW-0812">Transmembrane</keyword>
<evidence type="ECO:0000256" key="3">
    <source>
        <dbReference type="ARBA" id="ARBA00022692"/>
    </source>
</evidence>
<organism evidence="15 16">
    <name type="scientific">Labeo rohita</name>
    <name type="common">Indian major carp</name>
    <name type="synonym">Cyprinus rohita</name>
    <dbReference type="NCBI Taxonomy" id="84645"/>
    <lineage>
        <taxon>Eukaryota</taxon>
        <taxon>Metazoa</taxon>
        <taxon>Chordata</taxon>
        <taxon>Craniata</taxon>
        <taxon>Vertebrata</taxon>
        <taxon>Euteleostomi</taxon>
        <taxon>Actinopterygii</taxon>
        <taxon>Neopterygii</taxon>
        <taxon>Teleostei</taxon>
        <taxon>Ostariophysi</taxon>
        <taxon>Cypriniformes</taxon>
        <taxon>Cyprinidae</taxon>
        <taxon>Labeoninae</taxon>
        <taxon>Labeonini</taxon>
        <taxon>Labeo</taxon>
    </lineage>
</organism>
<evidence type="ECO:0000256" key="9">
    <source>
        <dbReference type="ARBA" id="ARBA00023136"/>
    </source>
</evidence>
<feature type="transmembrane region" description="Helical" evidence="13">
    <location>
        <begin position="941"/>
        <end position="962"/>
    </location>
</feature>
<feature type="domain" description="Cadherin" evidence="14">
    <location>
        <begin position="484"/>
        <end position="594"/>
    </location>
</feature>
<evidence type="ECO:0000256" key="6">
    <source>
        <dbReference type="ARBA" id="ARBA00022837"/>
    </source>
</evidence>
<evidence type="ECO:0000256" key="11">
    <source>
        <dbReference type="PROSITE-ProRule" id="PRU00043"/>
    </source>
</evidence>
<evidence type="ECO:0000256" key="7">
    <source>
        <dbReference type="ARBA" id="ARBA00022889"/>
    </source>
</evidence>
<dbReference type="CDD" id="cd11304">
    <property type="entry name" value="Cadherin_repeat"/>
    <property type="match status" value="7"/>
</dbReference>
<dbReference type="InterPro" id="IPR020894">
    <property type="entry name" value="Cadherin_CS"/>
</dbReference>
<evidence type="ECO:0000313" key="16">
    <source>
        <dbReference type="Proteomes" id="UP000830375"/>
    </source>
</evidence>
<comment type="caution">
    <text evidence="15">The sequence shown here is derived from an EMBL/GenBank/DDBJ whole genome shotgun (WGS) entry which is preliminary data.</text>
</comment>
<evidence type="ECO:0000256" key="13">
    <source>
        <dbReference type="SAM" id="Phobius"/>
    </source>
</evidence>
<evidence type="ECO:0000256" key="10">
    <source>
        <dbReference type="ARBA" id="ARBA00023180"/>
    </source>
</evidence>
<keyword evidence="6 11" id="KW-0106">Calcium</keyword>
<dbReference type="PANTHER" id="PTHR24028">
    <property type="entry name" value="CADHERIN-87A"/>
    <property type="match status" value="1"/>
</dbReference>
<evidence type="ECO:0000313" key="15">
    <source>
        <dbReference type="EMBL" id="KAI2659890.1"/>
    </source>
</evidence>
<comment type="subcellular location">
    <subcellularLocation>
        <location evidence="1">Cell membrane</location>
        <topology evidence="1">Single-pass type I membrane protein</topology>
    </subcellularLocation>
</comment>
<feature type="domain" description="Cadherin" evidence="14">
    <location>
        <begin position="701"/>
        <end position="803"/>
    </location>
</feature>
<keyword evidence="7" id="KW-0130">Cell adhesion</keyword>
<dbReference type="Proteomes" id="UP000830375">
    <property type="component" value="Unassembled WGS sequence"/>
</dbReference>
<dbReference type="InterPro" id="IPR015919">
    <property type="entry name" value="Cadherin-like_sf"/>
</dbReference>
<feature type="region of interest" description="Disordered" evidence="12">
    <location>
        <begin position="971"/>
        <end position="1018"/>
    </location>
</feature>
<dbReference type="InterPro" id="IPR013164">
    <property type="entry name" value="Cadherin_N"/>
</dbReference>
<dbReference type="PANTHER" id="PTHR24028:SF247">
    <property type="entry name" value="PROTOCADHERIN-1"/>
    <property type="match status" value="1"/>
</dbReference>
<keyword evidence="16" id="KW-1185">Reference proteome</keyword>
<feature type="compositionally biased region" description="Basic residues" evidence="12">
    <location>
        <begin position="994"/>
        <end position="1006"/>
    </location>
</feature>
<evidence type="ECO:0000256" key="8">
    <source>
        <dbReference type="ARBA" id="ARBA00022989"/>
    </source>
</evidence>
<dbReference type="PROSITE" id="PS00232">
    <property type="entry name" value="CADHERIN_1"/>
    <property type="match status" value="5"/>
</dbReference>
<name>A0ABQ8MAJ2_LABRO</name>
<dbReference type="Pfam" id="PF08266">
    <property type="entry name" value="Cadherin_2"/>
    <property type="match status" value="1"/>
</dbReference>
<feature type="domain" description="Cadherin" evidence="14">
    <location>
        <begin position="806"/>
        <end position="923"/>
    </location>
</feature>
<keyword evidence="5" id="KW-0677">Repeat</keyword>
<evidence type="ECO:0000256" key="5">
    <source>
        <dbReference type="ARBA" id="ARBA00022737"/>
    </source>
</evidence>
<keyword evidence="2" id="KW-1003">Cell membrane</keyword>
<dbReference type="InterPro" id="IPR013585">
    <property type="entry name" value="Protocadherin"/>
</dbReference>
<dbReference type="InterPro" id="IPR002126">
    <property type="entry name" value="Cadherin-like_dom"/>
</dbReference>
<keyword evidence="4" id="KW-0732">Signal</keyword>
<dbReference type="Pfam" id="PF08374">
    <property type="entry name" value="Protocadherin"/>
    <property type="match status" value="1"/>
</dbReference>
<evidence type="ECO:0000259" key="14">
    <source>
        <dbReference type="PROSITE" id="PS50268"/>
    </source>
</evidence>
<evidence type="ECO:0000256" key="1">
    <source>
        <dbReference type="ARBA" id="ARBA00004251"/>
    </source>
</evidence>
<keyword evidence="9 13" id="KW-0472">Membrane</keyword>
<feature type="region of interest" description="Disordered" evidence="12">
    <location>
        <begin position="1172"/>
        <end position="1199"/>
    </location>
</feature>
<feature type="domain" description="Cadherin" evidence="14">
    <location>
        <begin position="257"/>
        <end position="368"/>
    </location>
</feature>
<feature type="compositionally biased region" description="Basic and acidic residues" evidence="12">
    <location>
        <begin position="971"/>
        <end position="985"/>
    </location>
</feature>
<feature type="domain" description="Cadherin" evidence="14">
    <location>
        <begin position="154"/>
        <end position="256"/>
    </location>
</feature>